<keyword evidence="5" id="KW-0479">Metal-binding</keyword>
<dbReference type="FunFam" id="3.10.20.90:FF:000132">
    <property type="entry name" value="Ras association domain-containing protein 7"/>
    <property type="match status" value="1"/>
</dbReference>
<feature type="compositionally biased region" description="Basic and acidic residues" evidence="18">
    <location>
        <begin position="1576"/>
        <end position="1587"/>
    </location>
</feature>
<evidence type="ECO:0000256" key="17">
    <source>
        <dbReference type="SAM" id="Coils"/>
    </source>
</evidence>
<dbReference type="CDD" id="cd16635">
    <property type="entry name" value="mRING-HC-C3HC3D_PHRF1"/>
    <property type="match status" value="1"/>
</dbReference>
<evidence type="ECO:0000256" key="12">
    <source>
        <dbReference type="ARBA" id="ARBA00062530"/>
    </source>
</evidence>
<name>A0A836CT78_SHEEP</name>
<feature type="region of interest" description="Disordered" evidence="18">
    <location>
        <begin position="1531"/>
        <end position="1639"/>
    </location>
</feature>
<evidence type="ECO:0000256" key="16">
    <source>
        <dbReference type="PROSITE-ProRule" id="PRU00175"/>
    </source>
</evidence>
<feature type="region of interest" description="Disordered" evidence="18">
    <location>
        <begin position="88"/>
        <end position="119"/>
    </location>
</feature>
<feature type="region of interest" description="Disordered" evidence="18">
    <location>
        <begin position="1660"/>
        <end position="1695"/>
    </location>
</feature>
<feature type="region of interest" description="Disordered" evidence="18">
    <location>
        <begin position="1773"/>
        <end position="1810"/>
    </location>
</feature>
<sequence>MLSGLAAMELKVWVDGIQRVVCGVSEQTTCQEVVIALAQAIGQTGRFVLVQRLREKERQLLPQECPVGAQATCGQFASDVQFVLRRTGPSLAGRPSSDSCPPPERCPIRASLPPKPRPALDREPCKPLTFSLGCSGQAPGPVPPEPLAPVVPVPGCCADLQGLEQRVRRNAAELGQEAFWEQELRREQAREREAQARLQALSAATAEHAARLQALDAQARALEAELHLAAEAPRPSSPTASVAERLRQDLATQERQSMEVQGSLALVGRALEAAEHALQAQAQELEELNRELRQCNLQQFIQQTGAALPPPPRPDGGPPGTQDLLPPTREEPLTGDPRSPALVSSLSPEKGSSDAHSDASEDDSGSEHSDEEDADRDLEDGSGSEDSEEDGDDVDTLAAAADSQGTLEGGGAFNSDDDSESCPICLNAFREQAVGTPENCAHYFCLDCIVEWSKNANSCPVDRTIFKCICIRAQFGGKTLKKIPVESAQLGENEDEDPTFCEVCGRSDREDRLLLCDGCDAGYHMECLDPPLQEVPVDEWFCPECAAPGDASAADVGPVSEEEVSLLLADVVPTTSRLRPRTRRTRAIARTRQSERVRATVNRNRISTARRFQRVPRYLMSSLLDETIEAVAAGLSTAVYQRPGPRAPARRRRKGGRRRKASGRKRALSRPPAKSRSSGARLKKRPGRVKKRKVQKRKNEATARSRIARTLGLCRPAHGACTPSVYKPADPSLGLLRADIGAASLSLFGDPYELDPFDSSEEASASPASPLSAKRRVLSRSALRSHQPVARPVSMGLSRRGAPDVAPQPDVDAEPSPDLLGSILSGQTLLMMNGADIVIHRDGSLSAKRAVPVSFQRNSAGPSRAPEGTGPQSSGPSCPGTAAPARVPALTSGAAAKPDSSVTPRSGQPQTLSTESRPGVKQSEDSRVSGDSKHLLPLGPAASKASHSGSDSPSKSTLPGQALRPAPRRTDISELPRIPKIRRDGSRGDEGPASRQGVELPSSCISRLTGREGPGQPGCGARVEGEPSHRGAQEPSTHSAGGPQPPGPLGPARGKAVGSTFESFRINIPGNTAPSGRLLSPGFCNTFRPVDSKVQRRASPSPLFSVRKTKQLKSEIYDPFNPTGSDSSSANSSPEHLGLLPSEITRTISVDSPKAPALPPVRCVTSYTVQTGAGKELEPPQGPSSLSELQDEEPCAQAQRPSPPEPWGDEELPPHSSFFGSEGRTVTCVTVVEPDTPPSPDAPPATTHRVVELRSPSRSRSRSSSRSRKKGPQPRVVTREQRAGRSGSRSSCSGDRSSRSASPPAGEDQHKRHRPKARGRRSSSERSSSRERAKRKKTKDKSRERGRGSWGHSRRRSRSRSGSSSHEQREGRRKKRRRSGSRSRGRECSPPRHPRERRGRPRDRRGSRERRRRRSRSASPEHRPRAHRRPRSREKRPRPHPHSPERKLAPKEASAAPPPQGEPRPDRETPARSPARPPSSAGADGLPEGPAVDKAAPVPEVLAEYPAEDVDYGDSVEAGHLFEDFSSDTIFMQIDDMSSPPSPESTDSSPERDLLPKPTVPPAGPQHDTSLAVAVIRREVSRIHGEDVAQPSPGAEGPQEKRPLQQEADEPTAVPCALGAQAPGGTPVGKEEGPSQNPLLRAKALVKRVTWNLQEAECGAPADDRGLWTPLHRPQKPREGVWESDDVGPMAGLHQAPFSALPAPAYVLPEPGFPPTDPSQVQSPSLPPGPALPSGIPPYAPISQPAVQFLLQGSQPLPGCGAAQSLAPVSTIPTAASEPAGHAAAATATNDSEERTAPPRPAPEKAKNEEYMKKLHVQERAVEEVKLAIKPFYQKREVTKDEYKDILRKAVQKICHSKSGEINPVKVGNLVKAYVDKYRHMRRHRRAEAGEEPPTQGAEG</sequence>
<feature type="domain" description="PHD-type" evidence="19">
    <location>
        <begin position="498"/>
        <end position="548"/>
    </location>
</feature>
<feature type="compositionally biased region" description="Basic residues" evidence="18">
    <location>
        <begin position="1311"/>
        <end position="1321"/>
    </location>
</feature>
<dbReference type="InterPro" id="IPR033631">
    <property type="entry name" value="RASSF7_RA"/>
</dbReference>
<feature type="domain" description="RING-type" evidence="20">
    <location>
        <begin position="422"/>
        <end position="463"/>
    </location>
</feature>
<comment type="subcellular location">
    <subcellularLocation>
        <location evidence="1">Cytoplasm</location>
        <location evidence="1">Cytoskeleton</location>
        <location evidence="1">Microtubule organizing center</location>
        <location evidence="1">Centrosome</location>
    </subcellularLocation>
</comment>
<feature type="compositionally biased region" description="Polar residues" evidence="18">
    <location>
        <begin position="1122"/>
        <end position="1134"/>
    </location>
</feature>
<comment type="function">
    <text evidence="11">Negatively regulates stress-induced JNK activation and apoptosis by promoting MAP2K7 phosphorylation and inhibiting its ability to activate JNK. Following prolonged stress, anti-apoptotic effect stops because of degradation of RASSF7 protein via the ubiquitin-proteasome pathway. Required for the activation of AURKB and chromosomal congression during mitosis where it stimulates microtubule polymerization.</text>
</comment>
<dbReference type="Gene3D" id="3.30.40.10">
    <property type="entry name" value="Zinc/RING finger domain, C3HC4 (zinc finger)"/>
    <property type="match status" value="2"/>
</dbReference>
<dbReference type="PANTHER" id="PTHR12618">
    <property type="entry name" value="PHD AND RING FINGER DOMAIN-CONTAINING PROTEIN 1"/>
    <property type="match status" value="1"/>
</dbReference>
<evidence type="ECO:0000259" key="19">
    <source>
        <dbReference type="PROSITE" id="PS50016"/>
    </source>
</evidence>
<feature type="compositionally biased region" description="Polar residues" evidence="18">
    <location>
        <begin position="900"/>
        <end position="916"/>
    </location>
</feature>
<dbReference type="SMART" id="SM00249">
    <property type="entry name" value="PHD"/>
    <property type="match status" value="1"/>
</dbReference>
<feature type="compositionally biased region" description="Pro residues" evidence="18">
    <location>
        <begin position="1725"/>
        <end position="1739"/>
    </location>
</feature>
<protein>
    <recommendedName>
        <fullName evidence="15">PHD and RING finger domain-containing protein 1</fullName>
    </recommendedName>
    <alternativeName>
        <fullName evidence="14">Ras association domain-containing protein 7</fullName>
    </alternativeName>
</protein>
<evidence type="ECO:0000256" key="18">
    <source>
        <dbReference type="SAM" id="MobiDB-lite"/>
    </source>
</evidence>
<dbReference type="GO" id="GO:0005813">
    <property type="term" value="C:centrosome"/>
    <property type="evidence" value="ECO:0007669"/>
    <property type="project" value="UniProtKB-SubCell"/>
</dbReference>
<feature type="coiled-coil region" evidence="17">
    <location>
        <begin position="268"/>
        <end position="298"/>
    </location>
</feature>
<dbReference type="PROSITE" id="PS50016">
    <property type="entry name" value="ZF_PHD_2"/>
    <property type="match status" value="1"/>
</dbReference>
<evidence type="ECO:0000256" key="7">
    <source>
        <dbReference type="ARBA" id="ARBA00022833"/>
    </source>
</evidence>
<feature type="compositionally biased region" description="Acidic residues" evidence="18">
    <location>
        <begin position="360"/>
        <end position="393"/>
    </location>
</feature>
<feature type="region of interest" description="Disordered" evidence="18">
    <location>
        <begin position="1116"/>
        <end position="1144"/>
    </location>
</feature>
<comment type="caution">
    <text evidence="22">The sequence shown here is derived from an EMBL/GenBank/DDBJ whole genome shotgun (WGS) entry which is preliminary data.</text>
</comment>
<organism evidence="22 23">
    <name type="scientific">Ovis aries</name>
    <name type="common">Sheep</name>
    <dbReference type="NCBI Taxonomy" id="9940"/>
    <lineage>
        <taxon>Eukaryota</taxon>
        <taxon>Metazoa</taxon>
        <taxon>Chordata</taxon>
        <taxon>Craniata</taxon>
        <taxon>Vertebrata</taxon>
        <taxon>Euteleostomi</taxon>
        <taxon>Mammalia</taxon>
        <taxon>Eutheria</taxon>
        <taxon>Laurasiatheria</taxon>
        <taxon>Artiodactyla</taxon>
        <taxon>Ruminantia</taxon>
        <taxon>Pecora</taxon>
        <taxon>Bovidae</taxon>
        <taxon>Caprinae</taxon>
        <taxon>Ovis</taxon>
    </lineage>
</organism>
<dbReference type="PANTHER" id="PTHR12618:SF20">
    <property type="entry name" value="PHD AND RING FINGER DOMAIN-CONTAINING PROTEIN 1"/>
    <property type="match status" value="1"/>
</dbReference>
<evidence type="ECO:0000256" key="8">
    <source>
        <dbReference type="ARBA" id="ARBA00022843"/>
    </source>
</evidence>
<evidence type="ECO:0000256" key="4">
    <source>
        <dbReference type="ARBA" id="ARBA00022703"/>
    </source>
</evidence>
<feature type="compositionally biased region" description="Low complexity" evidence="18">
    <location>
        <begin position="762"/>
        <end position="772"/>
    </location>
</feature>
<evidence type="ECO:0000313" key="22">
    <source>
        <dbReference type="EMBL" id="KAG5196734.1"/>
    </source>
</evidence>
<feature type="compositionally biased region" description="Basic and acidic residues" evidence="18">
    <location>
        <begin position="1023"/>
        <end position="1032"/>
    </location>
</feature>
<feature type="compositionally biased region" description="Basic residues" evidence="18">
    <location>
        <begin position="681"/>
        <end position="696"/>
    </location>
</feature>
<dbReference type="SUPFAM" id="SSF54236">
    <property type="entry name" value="Ubiquitin-like"/>
    <property type="match status" value="1"/>
</dbReference>
<evidence type="ECO:0000313" key="23">
    <source>
        <dbReference type="Proteomes" id="UP000664991"/>
    </source>
</evidence>
<comment type="subunit">
    <text evidence="12">Interacts with MAP2K7 and GTP-bound NRAS.</text>
</comment>
<dbReference type="SMART" id="SM00184">
    <property type="entry name" value="RING"/>
    <property type="match status" value="2"/>
</dbReference>
<keyword evidence="3" id="KW-0597">Phosphoprotein</keyword>
<feature type="compositionally biased region" description="Low complexity" evidence="18">
    <location>
        <begin position="1284"/>
        <end position="1302"/>
    </location>
</feature>
<dbReference type="InterPro" id="IPR019787">
    <property type="entry name" value="Znf_PHD-finger"/>
</dbReference>
<dbReference type="EMBL" id="JAEMGP010000021">
    <property type="protein sequence ID" value="KAG5196734.1"/>
    <property type="molecule type" value="Genomic_DNA"/>
</dbReference>
<feature type="compositionally biased region" description="Basic residues" evidence="18">
    <location>
        <begin position="1392"/>
        <end position="1416"/>
    </location>
</feature>
<dbReference type="InterPro" id="IPR017907">
    <property type="entry name" value="Znf_RING_CS"/>
</dbReference>
<feature type="compositionally biased region" description="Polar residues" evidence="18">
    <location>
        <begin position="945"/>
        <end position="959"/>
    </location>
</feature>
<feature type="domain" description="Ras-associating" evidence="21">
    <location>
        <begin position="10"/>
        <end position="89"/>
    </location>
</feature>
<feature type="compositionally biased region" description="Basic and acidic residues" evidence="18">
    <location>
        <begin position="922"/>
        <end position="934"/>
    </location>
</feature>
<feature type="compositionally biased region" description="Basic and acidic residues" evidence="18">
    <location>
        <begin position="1322"/>
        <end position="1331"/>
    </location>
</feature>
<evidence type="ECO:0000256" key="5">
    <source>
        <dbReference type="ARBA" id="ARBA00022723"/>
    </source>
</evidence>
<evidence type="ECO:0000256" key="6">
    <source>
        <dbReference type="ARBA" id="ARBA00022771"/>
    </source>
</evidence>
<evidence type="ECO:0000256" key="10">
    <source>
        <dbReference type="ARBA" id="ARBA00023212"/>
    </source>
</evidence>
<feature type="compositionally biased region" description="Pro residues" evidence="18">
    <location>
        <begin position="308"/>
        <end position="317"/>
    </location>
</feature>
<dbReference type="Pfam" id="PF00628">
    <property type="entry name" value="PHD"/>
    <property type="match status" value="1"/>
</dbReference>
<gene>
    <name evidence="22" type="ORF">JEQ12_011420</name>
</gene>
<dbReference type="FunFam" id="3.30.40.10:FF:000526">
    <property type="entry name" value="PHD and ring finger domains 1"/>
    <property type="match status" value="1"/>
</dbReference>
<dbReference type="InterPro" id="IPR029071">
    <property type="entry name" value="Ubiquitin-like_domsf"/>
</dbReference>
<feature type="compositionally biased region" description="Basic residues" evidence="18">
    <location>
        <begin position="648"/>
        <end position="668"/>
    </location>
</feature>
<dbReference type="InterPro" id="IPR000159">
    <property type="entry name" value="RA_dom"/>
</dbReference>
<dbReference type="InterPro" id="IPR001965">
    <property type="entry name" value="Znf_PHD"/>
</dbReference>
<dbReference type="CDD" id="cd15536">
    <property type="entry name" value="PHD_PHRF1"/>
    <property type="match status" value="1"/>
</dbReference>
<evidence type="ECO:0000256" key="11">
    <source>
        <dbReference type="ARBA" id="ARBA00055595"/>
    </source>
</evidence>
<feature type="compositionally biased region" description="Low complexity" evidence="18">
    <location>
        <begin position="1535"/>
        <end position="1548"/>
    </location>
</feature>
<proteinExistence type="predicted"/>
<dbReference type="Pfam" id="PF13639">
    <property type="entry name" value="zf-RING_2"/>
    <property type="match status" value="1"/>
</dbReference>
<dbReference type="Pfam" id="PF23030">
    <property type="entry name" value="SCAF11-like_C"/>
    <property type="match status" value="1"/>
</dbReference>
<keyword evidence="6 16" id="KW-0863">Zinc-finger</keyword>
<keyword evidence="7" id="KW-0862">Zinc</keyword>
<dbReference type="Gene3D" id="3.10.20.90">
    <property type="entry name" value="Phosphatidylinositol 3-kinase Catalytic Subunit, Chain A, domain 1"/>
    <property type="match status" value="1"/>
</dbReference>
<feature type="region of interest" description="Disordered" evidence="18">
    <location>
        <begin position="1169"/>
        <end position="1506"/>
    </location>
</feature>
<keyword evidence="4" id="KW-0053">Apoptosis</keyword>
<dbReference type="CDD" id="cd16135">
    <property type="entry name" value="RA_RASSF7"/>
    <property type="match status" value="1"/>
</dbReference>
<accession>A0A836CT78</accession>
<dbReference type="InterPro" id="IPR013083">
    <property type="entry name" value="Znf_RING/FYVE/PHD"/>
</dbReference>
<evidence type="ECO:0000256" key="1">
    <source>
        <dbReference type="ARBA" id="ARBA00004300"/>
    </source>
</evidence>
<feature type="region of interest" description="Disordered" evidence="18">
    <location>
        <begin position="758"/>
        <end position="819"/>
    </location>
</feature>
<evidence type="ECO:0000256" key="2">
    <source>
        <dbReference type="ARBA" id="ARBA00022490"/>
    </source>
</evidence>
<keyword evidence="9 17" id="KW-0175">Coiled coil</keyword>
<evidence type="ECO:0000259" key="21">
    <source>
        <dbReference type="PROSITE" id="PS50200"/>
    </source>
</evidence>
<keyword evidence="2" id="KW-0963">Cytoplasm</keyword>
<feature type="compositionally biased region" description="Low complexity" evidence="18">
    <location>
        <begin position="1471"/>
        <end position="1481"/>
    </location>
</feature>
<feature type="region of interest" description="Disordered" evidence="18">
    <location>
        <begin position="1708"/>
        <end position="1739"/>
    </location>
</feature>
<dbReference type="GO" id="GO:0008270">
    <property type="term" value="F:zinc ion binding"/>
    <property type="evidence" value="ECO:0007669"/>
    <property type="project" value="UniProtKB-KW"/>
</dbReference>
<dbReference type="Proteomes" id="UP000664991">
    <property type="component" value="Chromosome 21"/>
</dbReference>
<dbReference type="InterPro" id="IPR047157">
    <property type="entry name" value="PHRF1/Atg35"/>
</dbReference>
<dbReference type="InterPro" id="IPR001841">
    <property type="entry name" value="Znf_RING"/>
</dbReference>
<dbReference type="SUPFAM" id="SSF57850">
    <property type="entry name" value="RING/U-box"/>
    <property type="match status" value="1"/>
</dbReference>
<feature type="region of interest" description="Disordered" evidence="18">
    <location>
        <begin position="641"/>
        <end position="707"/>
    </location>
</feature>
<reference evidence="22 23" key="1">
    <citation type="submission" date="2020-12" db="EMBL/GenBank/DDBJ databases">
        <title>De novo assembly of Tibetan sheep genome.</title>
        <authorList>
            <person name="Li X."/>
        </authorList>
    </citation>
    <scope>NUCLEOTIDE SEQUENCE [LARGE SCALE GENOMIC DNA]</scope>
    <source>
        <tissue evidence="22">Heart</tissue>
    </source>
</reference>
<evidence type="ECO:0000256" key="3">
    <source>
        <dbReference type="ARBA" id="ARBA00022553"/>
    </source>
</evidence>
<evidence type="ECO:0000259" key="20">
    <source>
        <dbReference type="PROSITE" id="PS50089"/>
    </source>
</evidence>
<feature type="region of interest" description="Disordered" evidence="18">
    <location>
        <begin position="305"/>
        <end position="393"/>
    </location>
</feature>
<feature type="compositionally biased region" description="Basic and acidic residues" evidence="18">
    <location>
        <begin position="1792"/>
        <end position="1810"/>
    </location>
</feature>
<evidence type="ECO:0000256" key="15">
    <source>
        <dbReference type="ARBA" id="ARBA00073980"/>
    </source>
</evidence>
<evidence type="ECO:0000256" key="9">
    <source>
        <dbReference type="ARBA" id="ARBA00023054"/>
    </source>
</evidence>
<evidence type="ECO:0000256" key="13">
    <source>
        <dbReference type="ARBA" id="ARBA00064669"/>
    </source>
</evidence>
<dbReference type="SUPFAM" id="SSF57903">
    <property type="entry name" value="FYVE/PHD zinc finger"/>
    <property type="match status" value="1"/>
</dbReference>
<feature type="region of interest" description="Disordered" evidence="18">
    <location>
        <begin position="856"/>
        <end position="1080"/>
    </location>
</feature>
<keyword evidence="10" id="KW-0206">Cytoskeleton</keyword>
<feature type="compositionally biased region" description="Basic and acidic residues" evidence="18">
    <location>
        <begin position="981"/>
        <end position="992"/>
    </location>
</feature>
<dbReference type="SMART" id="SM00314">
    <property type="entry name" value="RA"/>
    <property type="match status" value="1"/>
</dbReference>
<feature type="compositionally biased region" description="Low complexity" evidence="18">
    <location>
        <begin position="1774"/>
        <end position="1789"/>
    </location>
</feature>
<feature type="compositionally biased region" description="Basic residues" evidence="18">
    <location>
        <begin position="1424"/>
        <end position="1441"/>
    </location>
</feature>
<dbReference type="GO" id="GO:0006915">
    <property type="term" value="P:apoptotic process"/>
    <property type="evidence" value="ECO:0007669"/>
    <property type="project" value="UniProtKB-KW"/>
</dbReference>
<keyword evidence="8" id="KW-0832">Ubl conjugation</keyword>
<feature type="compositionally biased region" description="Basic residues" evidence="18">
    <location>
        <begin position="1257"/>
        <end position="1272"/>
    </location>
</feature>
<feature type="coiled-coil region" evidence="17">
    <location>
        <begin position="177"/>
        <end position="232"/>
    </location>
</feature>
<evidence type="ECO:0000256" key="14">
    <source>
        <dbReference type="ARBA" id="ARBA00073477"/>
    </source>
</evidence>
<comment type="subunit">
    <text evidence="13">Interacts with POLR2A (via the C-terminal domain).</text>
</comment>
<dbReference type="GO" id="GO:0007165">
    <property type="term" value="P:signal transduction"/>
    <property type="evidence" value="ECO:0007669"/>
    <property type="project" value="InterPro"/>
</dbReference>
<dbReference type="Pfam" id="PF00788">
    <property type="entry name" value="RA"/>
    <property type="match status" value="1"/>
</dbReference>
<dbReference type="PROSITE" id="PS00518">
    <property type="entry name" value="ZF_RING_1"/>
    <property type="match status" value="1"/>
</dbReference>
<feature type="compositionally biased region" description="Basic residues" evidence="18">
    <location>
        <begin position="1371"/>
        <end position="1383"/>
    </location>
</feature>
<dbReference type="PROSITE" id="PS50200">
    <property type="entry name" value="RA"/>
    <property type="match status" value="1"/>
</dbReference>
<dbReference type="PROSITE" id="PS50089">
    <property type="entry name" value="ZF_RING_2"/>
    <property type="match status" value="1"/>
</dbReference>
<dbReference type="InterPro" id="IPR057031">
    <property type="entry name" value="SFR19-like_C"/>
</dbReference>
<dbReference type="InterPro" id="IPR011011">
    <property type="entry name" value="Znf_FYVE_PHD"/>
</dbReference>